<dbReference type="CDD" id="cd01670">
    <property type="entry name" value="Death"/>
    <property type="match status" value="1"/>
</dbReference>
<dbReference type="PROSITE" id="PS50017">
    <property type="entry name" value="DEATH_DOMAIN"/>
    <property type="match status" value="1"/>
</dbReference>
<dbReference type="PANTHER" id="PTHR47508">
    <property type="entry name" value="SAM DOMAIN-CONTAINING PROTEIN-RELATED"/>
    <property type="match status" value="1"/>
</dbReference>
<dbReference type="Proteomes" id="UP001159428">
    <property type="component" value="Unassembled WGS sequence"/>
</dbReference>
<dbReference type="InterPro" id="IPR000488">
    <property type="entry name" value="Death_dom"/>
</dbReference>
<evidence type="ECO:0000259" key="2">
    <source>
        <dbReference type="PROSITE" id="PS50017"/>
    </source>
</evidence>
<dbReference type="Gene3D" id="1.10.533.10">
    <property type="entry name" value="Death Domain, Fas"/>
    <property type="match status" value="1"/>
</dbReference>
<dbReference type="PANTHER" id="PTHR47508:SF1">
    <property type="entry name" value="NON-SPECIFIC SERINE_THREONINE PROTEIN KINASE"/>
    <property type="match status" value="1"/>
</dbReference>
<sequence length="816" mass="93663">MAASVVDNILKSYHVFKDRPHYEAATDPIPDYIQARGPVALEAYRRALETGKTYDRRTKIVLIGQDRVGKTSLRRYLRGEAFDKDEASTNGIEMISPVKNAGKGAWRNPELLEDTSALDHKCAEVVAKELLGSFRERSDGAQQLTGEVFQEVESEQKPEEVPTKVLSLVERGLKGNDTSDNEDIWPFVWDFAGQAVYHAIQPIFLSQEAIYVLVSDLTMELSAPAQCRIRPPNHDEIVVDSPYVEDTNLDHMMRWLDLVHSLGQPELQRKSADTNQVLPPVVLVGTHADGVKDPCKEMESVEEIICSMAHPATLDHISKESFFIDNTNPNREDDPQIVSLRAELLNLARKMPHINKVIPMQWLRVEQKVDEMVKKGMLYVGKKRFAEDISRGICQFNDTDDVEELLHFLQARGRVIYQDIPKNPDGLVVLDPQWLIKILCEIITVSPPWKNHPVIQKDYQVLGKKGLLSKKLLNRAFEHLQLNDIRNSLIHIMESFDVICNSKNCKGEDYPYLVPCMLESPKKNTRGTNMRTGPLPVFLTFNTNYVPSGLFCRLVVHFWEWASQLCGSCIAPSLFSNAARFNVSKEYQLTLECHKTVIKLIIWKPRDSDKMEEKRICEDLLSHLERCRTRLSITCPWLRSVTMELFVKCQLCEPCPDKCRDRTNICILHKEEGCSHFDCGHYIPLKSFGLSCEHSVDAVPYYPTEELDPWVQALESIERKKLTVKQGVPSDEDLEWLSHKLENWEELGRRLGIDDATLTAFDDDYKKKRKKIYKMLRHWKKKDGSAATYKVLHDALCHKFVKRTDLAEELCRQQHE</sequence>
<dbReference type="Gene3D" id="1.10.10.10">
    <property type="entry name" value="Winged helix-like DNA-binding domain superfamily/Winged helix DNA-binding domain"/>
    <property type="match status" value="1"/>
</dbReference>
<dbReference type="AlphaFoldDB" id="A0AAU9VN64"/>
<accession>A0AAU9VN64</accession>
<dbReference type="SUPFAM" id="SSF47986">
    <property type="entry name" value="DEATH domain"/>
    <property type="match status" value="1"/>
</dbReference>
<dbReference type="InterPro" id="IPR011029">
    <property type="entry name" value="DEATH-like_dom_sf"/>
</dbReference>
<name>A0AAU9VN64_9CNID</name>
<evidence type="ECO:0000256" key="1">
    <source>
        <dbReference type="ARBA" id="ARBA00022737"/>
    </source>
</evidence>
<comment type="caution">
    <text evidence="3">The sequence shown here is derived from an EMBL/GenBank/DDBJ whole genome shotgun (WGS) entry which is preliminary data.</text>
</comment>
<keyword evidence="1" id="KW-0677">Repeat</keyword>
<proteinExistence type="predicted"/>
<dbReference type="GO" id="GO:0007165">
    <property type="term" value="P:signal transduction"/>
    <property type="evidence" value="ECO:0007669"/>
    <property type="project" value="InterPro"/>
</dbReference>
<dbReference type="InterPro" id="IPR032171">
    <property type="entry name" value="COR-A"/>
</dbReference>
<evidence type="ECO:0000313" key="3">
    <source>
        <dbReference type="EMBL" id="CAH3030986.1"/>
    </source>
</evidence>
<evidence type="ECO:0000313" key="4">
    <source>
        <dbReference type="Proteomes" id="UP001159428"/>
    </source>
</evidence>
<dbReference type="InterPro" id="IPR036388">
    <property type="entry name" value="WH-like_DNA-bd_sf"/>
</dbReference>
<gene>
    <name evidence="3" type="ORF">PMEA_00000150</name>
</gene>
<dbReference type="Pfam" id="PF00531">
    <property type="entry name" value="Death"/>
    <property type="match status" value="1"/>
</dbReference>
<dbReference type="Gene3D" id="3.40.50.300">
    <property type="entry name" value="P-loop containing nucleotide triphosphate hydrolases"/>
    <property type="match status" value="1"/>
</dbReference>
<organism evidence="3 4">
    <name type="scientific">Pocillopora meandrina</name>
    <dbReference type="NCBI Taxonomy" id="46732"/>
    <lineage>
        <taxon>Eukaryota</taxon>
        <taxon>Metazoa</taxon>
        <taxon>Cnidaria</taxon>
        <taxon>Anthozoa</taxon>
        <taxon>Hexacorallia</taxon>
        <taxon>Scleractinia</taxon>
        <taxon>Astrocoeniina</taxon>
        <taxon>Pocilloporidae</taxon>
        <taxon>Pocillopora</taxon>
    </lineage>
</organism>
<protein>
    <recommendedName>
        <fullName evidence="2">Death domain-containing protein</fullName>
    </recommendedName>
</protein>
<feature type="domain" description="Death" evidence="2">
    <location>
        <begin position="742"/>
        <end position="796"/>
    </location>
</feature>
<reference evidence="3 4" key="1">
    <citation type="submission" date="2022-05" db="EMBL/GenBank/DDBJ databases">
        <authorList>
            <consortium name="Genoscope - CEA"/>
            <person name="William W."/>
        </authorList>
    </citation>
    <scope>NUCLEOTIDE SEQUENCE [LARGE SCALE GENOMIC DNA]</scope>
</reference>
<dbReference type="InterPro" id="IPR027417">
    <property type="entry name" value="P-loop_NTPase"/>
</dbReference>
<dbReference type="SUPFAM" id="SSF52540">
    <property type="entry name" value="P-loop containing nucleoside triphosphate hydrolases"/>
    <property type="match status" value="1"/>
</dbReference>
<keyword evidence="4" id="KW-1185">Reference proteome</keyword>
<dbReference type="EMBL" id="CALNXJ010000001">
    <property type="protein sequence ID" value="CAH3030986.1"/>
    <property type="molecule type" value="Genomic_DNA"/>
</dbReference>
<dbReference type="Pfam" id="PF16095">
    <property type="entry name" value="COR-A"/>
    <property type="match status" value="1"/>
</dbReference>